<feature type="domain" description="T-SNARE coiled-coil homology" evidence="2">
    <location>
        <begin position="155"/>
        <end position="211"/>
    </location>
</feature>
<dbReference type="OrthoDB" id="546861at2759"/>
<dbReference type="Proteomes" id="UP001067231">
    <property type="component" value="Unassembled WGS sequence"/>
</dbReference>
<gene>
    <name evidence="3" type="ORF">OJ253_1258</name>
</gene>
<evidence type="ECO:0000259" key="2">
    <source>
        <dbReference type="PROSITE" id="PS50192"/>
    </source>
</evidence>
<proteinExistence type="predicted"/>
<feature type="transmembrane region" description="Helical" evidence="1">
    <location>
        <begin position="238"/>
        <end position="255"/>
    </location>
</feature>
<dbReference type="CDD" id="cd15841">
    <property type="entry name" value="SNARE_Qc"/>
    <property type="match status" value="1"/>
</dbReference>
<dbReference type="AlphaFoldDB" id="A0A9D5HY34"/>
<name>A0A9D5HY34_9CRYT</name>
<dbReference type="Gene3D" id="1.20.5.110">
    <property type="match status" value="1"/>
</dbReference>
<evidence type="ECO:0000313" key="3">
    <source>
        <dbReference type="EMBL" id="KAJ1610226.1"/>
    </source>
</evidence>
<keyword evidence="1" id="KW-0812">Transmembrane</keyword>
<reference evidence="3" key="1">
    <citation type="submission" date="2022-10" db="EMBL/GenBank/DDBJ databases">
        <title>Adaptive evolution leads to modifications in subtelomeric GC content in a zoonotic Cryptosporidium species.</title>
        <authorList>
            <person name="Li J."/>
            <person name="Feng Y."/>
            <person name="Xiao L."/>
        </authorList>
    </citation>
    <scope>NUCLEOTIDE SEQUENCE</scope>
    <source>
        <strain evidence="3">33844</strain>
    </source>
</reference>
<dbReference type="EMBL" id="JAPCXC010000026">
    <property type="protein sequence ID" value="KAJ1610226.1"/>
    <property type="molecule type" value="Genomic_DNA"/>
</dbReference>
<protein>
    <recommendedName>
        <fullName evidence="2">t-SNARE coiled-coil homology domain-containing protein</fullName>
    </recommendedName>
</protein>
<keyword evidence="1" id="KW-1133">Transmembrane helix</keyword>
<sequence length="256" mass="30234">MYRKDPYYKAFGELEQISEGLIQKCYEFKEKAENILDYSKNSEIRNLYEKINVDIERFDEIYTVLDNIINNLKKNPNRFIEISKDELNNREKSLKSKNEIVIYCKDQARRTYNNALEREVQNQRKINRDYLINSYASMDNHIVDNGFYNMGGSINNENLEYINQNAKKLHNAALIISQELNEQNNLIEGMAFEVENENTNLNFVFEKMIKTMGISSRLTIVKSLKLNHSILAWKELKLFSYLFLIFAILLVIIIII</sequence>
<dbReference type="InterPro" id="IPR000727">
    <property type="entry name" value="T_SNARE_dom"/>
</dbReference>
<dbReference type="PROSITE" id="PS50192">
    <property type="entry name" value="T_SNARE"/>
    <property type="match status" value="1"/>
</dbReference>
<organism evidence="3">
    <name type="scientific">Cryptosporidium canis</name>
    <dbReference type="NCBI Taxonomy" id="195482"/>
    <lineage>
        <taxon>Eukaryota</taxon>
        <taxon>Sar</taxon>
        <taxon>Alveolata</taxon>
        <taxon>Apicomplexa</taxon>
        <taxon>Conoidasida</taxon>
        <taxon>Coccidia</taxon>
        <taxon>Eucoccidiorida</taxon>
        <taxon>Eimeriorina</taxon>
        <taxon>Cryptosporidiidae</taxon>
        <taxon>Cryptosporidium</taxon>
    </lineage>
</organism>
<keyword evidence="1" id="KW-0472">Membrane</keyword>
<comment type="caution">
    <text evidence="3">The sequence shown here is derived from an EMBL/GenBank/DDBJ whole genome shotgun (WGS) entry which is preliminary data.</text>
</comment>
<accession>A0A9D5HY34</accession>
<evidence type="ECO:0000256" key="1">
    <source>
        <dbReference type="SAM" id="Phobius"/>
    </source>
</evidence>
<dbReference type="SUPFAM" id="SSF58038">
    <property type="entry name" value="SNARE fusion complex"/>
    <property type="match status" value="1"/>
</dbReference>